<feature type="region of interest" description="Disordered" evidence="1">
    <location>
        <begin position="362"/>
        <end position="382"/>
    </location>
</feature>
<feature type="compositionally biased region" description="Polar residues" evidence="1">
    <location>
        <begin position="119"/>
        <end position="155"/>
    </location>
</feature>
<feature type="compositionally biased region" description="Polar residues" evidence="1">
    <location>
        <begin position="1314"/>
        <end position="1326"/>
    </location>
</feature>
<feature type="compositionally biased region" description="Basic and acidic residues" evidence="1">
    <location>
        <begin position="420"/>
        <end position="434"/>
    </location>
</feature>
<feature type="compositionally biased region" description="Acidic residues" evidence="1">
    <location>
        <begin position="371"/>
        <end position="381"/>
    </location>
</feature>
<proteinExistence type="predicted"/>
<organism evidence="2 3">
    <name type="scientific">Clathrus columnatus</name>
    <dbReference type="NCBI Taxonomy" id="1419009"/>
    <lineage>
        <taxon>Eukaryota</taxon>
        <taxon>Fungi</taxon>
        <taxon>Dikarya</taxon>
        <taxon>Basidiomycota</taxon>
        <taxon>Agaricomycotina</taxon>
        <taxon>Agaricomycetes</taxon>
        <taxon>Phallomycetidae</taxon>
        <taxon>Phallales</taxon>
        <taxon>Clathraceae</taxon>
        <taxon>Clathrus</taxon>
    </lineage>
</organism>
<feature type="compositionally biased region" description="Basic and acidic residues" evidence="1">
    <location>
        <begin position="1289"/>
        <end position="1307"/>
    </location>
</feature>
<feature type="region of interest" description="Disordered" evidence="1">
    <location>
        <begin position="950"/>
        <end position="986"/>
    </location>
</feature>
<feature type="compositionally biased region" description="Low complexity" evidence="1">
    <location>
        <begin position="449"/>
        <end position="470"/>
    </location>
</feature>
<feature type="compositionally biased region" description="Polar residues" evidence="1">
    <location>
        <begin position="271"/>
        <end position="282"/>
    </location>
</feature>
<feature type="compositionally biased region" description="Pro residues" evidence="1">
    <location>
        <begin position="1472"/>
        <end position="1481"/>
    </location>
</feature>
<feature type="compositionally biased region" description="Polar residues" evidence="1">
    <location>
        <begin position="1272"/>
        <end position="1285"/>
    </location>
</feature>
<protein>
    <submittedName>
        <fullName evidence="2">Uncharacterized protein</fullName>
    </submittedName>
</protein>
<feature type="region of interest" description="Disordered" evidence="1">
    <location>
        <begin position="321"/>
        <end position="345"/>
    </location>
</feature>
<feature type="compositionally biased region" description="Polar residues" evidence="1">
    <location>
        <begin position="506"/>
        <end position="517"/>
    </location>
</feature>
<feature type="region of interest" description="Disordered" evidence="1">
    <location>
        <begin position="1242"/>
        <end position="1426"/>
    </location>
</feature>
<feature type="compositionally biased region" description="Basic and acidic residues" evidence="1">
    <location>
        <begin position="53"/>
        <end position="62"/>
    </location>
</feature>
<feature type="compositionally biased region" description="Basic and acidic residues" evidence="1">
    <location>
        <begin position="709"/>
        <end position="725"/>
    </location>
</feature>
<feature type="region of interest" description="Disordered" evidence="1">
    <location>
        <begin position="1464"/>
        <end position="1542"/>
    </location>
</feature>
<sequence length="1741" mass="189692">MAGIEPSDPSLVAPVAVTPIQTIALEAGGLGKGEHGVIDTFQGSSNYYQEEEQSTHVEDGQRSNHALSQSKPSFNSDGIKEDGLSVSSDVVQQVAESTTISISLTNVDPNEKLKHGATGPNTETISSIPSTVSNSPVQQHSSYPPQLKRFTSANVTKRFLEKTSSTSGPSLGATAISNTNPVLGSSSQRRGISPNSRSPSFDRPVSSRLVTAKLTAVSQPSSASATGWLRPGQATNTNTTPTPPSTSPQPPSHEFNTASLQTVKRRPGTSPAPNGISNAIAPQNNKLVWSRVTPASSKGSSGLENQNDFPTAAEAVHSMQTHRKLKPGKGETEPETAAAAHRTAQRNALNETAAAFRGAHLNTNTPHWDEMSDEDSEDFDGVIEFGDGTQYKIEQKPNALQEPSQERPKTPSESEGLPVTKEERFGEDMGRNWPRESAPLSTQPAVNKPSLQLSVSQQSASESPSQTQSPHDSNSPISRVLFNERLNRLEPLSESKAPYGSRQRESSFSLQTSNIQLLQKGLPGADFKNKVPPRGFGSNTERTPWGDNAALRSSFLMKDEERAWESRRRESMSSAAGSSIRDRSRGRESRWEPPPQYTIDRDRDNTSRASNAPPLPSSLTRERDGNRGTQFRAPFAPTPSSKGSERDIWQSNLSNTSPAISARSLHSPVLEKTQTIDITDDLDKNALLKDAMHLANERARRRKQELDEEEKRRAEAAERARKKAEALALAMEGKKVESQSSSKPSTKLISGDQTELKPEVTMVPTEIKRDSRERLVKPLTEQSPSLPPPPSRRPTTLSPATQADSWRNKAYLKTSTAESQVTESMETIKLDPLVPPKNSVIAPPIPLPAPPPPDLHELSIKPDEQVEIVDFEDLGRFLGHTTQETTVSTKPTLKFSKRPVASDFFKDDTVEPEAKNDGLSWRRPTVKLQSTPVMEGLRTQTVPIFPVELSPEVDPLTTEPKGGQSPPMSPSRRLSYGDQVSHSPQISPVLSLRSPRISHFKEAPMSALTDTMSRIKGALDGMQYQDTSKLPAEKPKLSSTELSRASRDDVFKPLILATPSLIPEEFVTRPPPPVSPRPVWNTYAIKVPKVSQQRDPLTRKQLHYFNLPYPPIRWDILLWDPPVEGMNKRDLSRDEIFHKRSFPRNGKLRVSLPRPNYQQAEISQISLEDSAITSTTVVTDAGVKIKLPTGPSTFRPAIITSPLVSTERPRDLSNVPSWRRSANPLTSLKKEQVSQILVTNGELSTTSRSPPPDPSTPLPQFTPIQKEAPTKLNESSRAATVSLPSTDLKLTDSFKGPREPVSFHRLPDPGSGGRTSTKPLPSFTVNSELESSISEPSEQTVKAAAPDKAPSEMDMKPVFPPILHEAPETSLPRLIASKPGSKSSEESTTRPETPPLSTQQQASSPWGKVMAFPVVKDSPTRRVPDPEHLKAVWSQPTSLPAGNSLNLFKGITDDLPFIPSAVQDMKSEDGETPPPTAPAPPSRLSQQEVARAFQQVPESSASRPSTYPHNPFLSQHHRPNHPMIPPAAARSGYPSSYHPHSVMGHSPSPTLIYAPSMASPVPHQRIPVSGPSPPITSGVWLPTPPPVPSQPGNYLRPAGVLPPPPQMAYPSPGSAPNQMLHHRIPLMAPGSLPPAPQPPQGGGLYTPAQMHHDMRNMHMRSPHMTHATAAHPHAVPMQPMQTMHHPMFSPPPPGHLGQPQPMYALPVGAGRGAMMPRNGYEAYPGMTPSAGYPNAPYMFQS</sequence>
<dbReference type="Proteomes" id="UP001050691">
    <property type="component" value="Unassembled WGS sequence"/>
</dbReference>
<gene>
    <name evidence="2" type="ORF">Clacol_003818</name>
</gene>
<feature type="compositionally biased region" description="Polar residues" evidence="1">
    <location>
        <begin position="738"/>
        <end position="753"/>
    </location>
</feature>
<feature type="compositionally biased region" description="Basic and acidic residues" evidence="1">
    <location>
        <begin position="766"/>
        <end position="776"/>
    </location>
</feature>
<feature type="compositionally biased region" description="Polar residues" evidence="1">
    <location>
        <begin position="162"/>
        <end position="199"/>
    </location>
</feature>
<comment type="caution">
    <text evidence="2">The sequence shown here is derived from an EMBL/GenBank/DDBJ whole genome shotgun (WGS) entry which is preliminary data.</text>
</comment>
<feature type="region of interest" description="Disordered" evidence="1">
    <location>
        <begin position="107"/>
        <end position="282"/>
    </location>
</feature>
<keyword evidence="3" id="KW-1185">Reference proteome</keyword>
<feature type="compositionally biased region" description="Pro residues" evidence="1">
    <location>
        <begin position="241"/>
        <end position="251"/>
    </location>
</feature>
<accession>A0AAV5ACE1</accession>
<feature type="region of interest" description="Disordered" evidence="1">
    <location>
        <begin position="396"/>
        <end position="551"/>
    </location>
</feature>
<feature type="compositionally biased region" description="Polar residues" evidence="1">
    <location>
        <begin position="1496"/>
        <end position="1508"/>
    </location>
</feature>
<feature type="region of interest" description="Disordered" evidence="1">
    <location>
        <begin position="564"/>
        <end position="649"/>
    </location>
</feature>
<feature type="compositionally biased region" description="Low complexity" evidence="1">
    <location>
        <begin position="1327"/>
        <end position="1338"/>
    </location>
</feature>
<feature type="region of interest" description="Disordered" evidence="1">
    <location>
        <begin position="29"/>
        <end position="86"/>
    </location>
</feature>
<feature type="compositionally biased region" description="Polar residues" evidence="1">
    <location>
        <begin position="216"/>
        <end position="225"/>
    </location>
</feature>
<evidence type="ECO:0000256" key="1">
    <source>
        <dbReference type="SAM" id="MobiDB-lite"/>
    </source>
</evidence>
<feature type="region of interest" description="Disordered" evidence="1">
    <location>
        <begin position="698"/>
        <end position="808"/>
    </location>
</feature>
<dbReference type="EMBL" id="BPWL01000004">
    <property type="protein sequence ID" value="GJJ09595.1"/>
    <property type="molecule type" value="Genomic_DNA"/>
</dbReference>
<feature type="compositionally biased region" description="Polar residues" evidence="1">
    <location>
        <begin position="1395"/>
        <end position="1404"/>
    </location>
</feature>
<evidence type="ECO:0000313" key="2">
    <source>
        <dbReference type="EMBL" id="GJJ09595.1"/>
    </source>
</evidence>
<name>A0AAV5ACE1_9AGAM</name>
<feature type="compositionally biased region" description="Polar residues" evidence="1">
    <location>
        <begin position="63"/>
        <end position="76"/>
    </location>
</feature>
<reference evidence="2" key="1">
    <citation type="submission" date="2021-10" db="EMBL/GenBank/DDBJ databases">
        <title>De novo Genome Assembly of Clathrus columnatus (Basidiomycota, Fungi) Using Illumina and Nanopore Sequence Data.</title>
        <authorList>
            <person name="Ogiso-Tanaka E."/>
            <person name="Itagaki H."/>
            <person name="Hosoya T."/>
            <person name="Hosaka K."/>
        </authorList>
    </citation>
    <scope>NUCLEOTIDE SEQUENCE</scope>
    <source>
        <strain evidence="2">MO-923</strain>
    </source>
</reference>
<evidence type="ECO:0000313" key="3">
    <source>
        <dbReference type="Proteomes" id="UP001050691"/>
    </source>
</evidence>
<feature type="compositionally biased region" description="Basic and acidic residues" evidence="1">
    <location>
        <begin position="580"/>
        <end position="591"/>
    </location>
</feature>